<gene>
    <name evidence="2" type="ORF">DERYTH_LOCUS7369</name>
</gene>
<name>A0A9N9C9F4_9GLOM</name>
<dbReference type="AlphaFoldDB" id="A0A9N9C9F4"/>
<evidence type="ECO:0000313" key="3">
    <source>
        <dbReference type="Proteomes" id="UP000789405"/>
    </source>
</evidence>
<proteinExistence type="predicted"/>
<dbReference type="Proteomes" id="UP000789405">
    <property type="component" value="Unassembled WGS sequence"/>
</dbReference>
<feature type="transmembrane region" description="Helical" evidence="1">
    <location>
        <begin position="146"/>
        <end position="167"/>
    </location>
</feature>
<protein>
    <submittedName>
        <fullName evidence="2">17665_t:CDS:1</fullName>
    </submittedName>
</protein>
<keyword evidence="3" id="KW-1185">Reference proteome</keyword>
<organism evidence="2 3">
    <name type="scientific">Dentiscutata erythropus</name>
    <dbReference type="NCBI Taxonomy" id="1348616"/>
    <lineage>
        <taxon>Eukaryota</taxon>
        <taxon>Fungi</taxon>
        <taxon>Fungi incertae sedis</taxon>
        <taxon>Mucoromycota</taxon>
        <taxon>Glomeromycotina</taxon>
        <taxon>Glomeromycetes</taxon>
        <taxon>Diversisporales</taxon>
        <taxon>Gigasporaceae</taxon>
        <taxon>Dentiscutata</taxon>
    </lineage>
</organism>
<keyword evidence="1" id="KW-0812">Transmembrane</keyword>
<sequence>MSTELTELTRKYLQVFPYSLWSAESCYSAVAFSNSYSSDQIFESFYRSLEELKENLDPDSEANKKFKKLLDFKKMDKKRVERLLTDPKVEEVEEVAASPTKKRLLDDDVASSASLLEKELPYSITRSEAYKGDGDMFPHSSLSVSGASIGLLYLFSQLMLASLYCFINREYFIRFKTLDQLLNNRYLKPEITLFYILSILKASERRPSSGLQDFIFLLTSILQNVTAMM</sequence>
<keyword evidence="1" id="KW-0472">Membrane</keyword>
<dbReference type="EMBL" id="CAJVPY010003577">
    <property type="protein sequence ID" value="CAG8595443.1"/>
    <property type="molecule type" value="Genomic_DNA"/>
</dbReference>
<accession>A0A9N9C9F4</accession>
<comment type="caution">
    <text evidence="2">The sequence shown here is derived from an EMBL/GenBank/DDBJ whole genome shotgun (WGS) entry which is preliminary data.</text>
</comment>
<keyword evidence="1" id="KW-1133">Transmembrane helix</keyword>
<reference evidence="2" key="1">
    <citation type="submission" date="2021-06" db="EMBL/GenBank/DDBJ databases">
        <authorList>
            <person name="Kallberg Y."/>
            <person name="Tangrot J."/>
            <person name="Rosling A."/>
        </authorList>
    </citation>
    <scope>NUCLEOTIDE SEQUENCE</scope>
    <source>
        <strain evidence="2">MA453B</strain>
    </source>
</reference>
<evidence type="ECO:0000313" key="2">
    <source>
        <dbReference type="EMBL" id="CAG8595443.1"/>
    </source>
</evidence>
<evidence type="ECO:0000256" key="1">
    <source>
        <dbReference type="SAM" id="Phobius"/>
    </source>
</evidence>